<keyword evidence="2" id="KW-1003">Cell membrane</keyword>
<keyword evidence="6" id="KW-0812">Transmembrane</keyword>
<evidence type="ECO:0000259" key="7">
    <source>
        <dbReference type="Pfam" id="PF00535"/>
    </source>
</evidence>
<proteinExistence type="predicted"/>
<keyword evidence="9" id="KW-1185">Reference proteome</keyword>
<sequence length="325" mass="35683">MSADPHIGAVVIGRNEGARLIRCLDSVLGRVAHVVYVDSGSSDGSVDAARARGVTVIELDLDTPFTAARARNAGLEALLALTHVDHVQFIDGDCELREGWIETAHAFLISADDVAVAFGRRRERFPEASVYNRLCDWEWDTPIGESGACGGDALMRVSALQEVDGFNPGLIAGEEPDLCVRLRGRGWRIWRLDHEMTLHDAAMSRFGQWWKRTRRAGHAFAEGAAMHGAGPTGHWRRETRKALAWGAVLPAAILIAAIALGPVALLAVLIYPAQILRLAIREGLDRTAWERALFLVLGKFPEALGALSYWRGRLLGRRRGLIEYK</sequence>
<keyword evidence="4 8" id="KW-0808">Transferase</keyword>
<evidence type="ECO:0000256" key="3">
    <source>
        <dbReference type="ARBA" id="ARBA00022676"/>
    </source>
</evidence>
<name>A0A1X6Z2F6_9RHOB</name>
<comment type="subcellular location">
    <subcellularLocation>
        <location evidence="1">Cell membrane</location>
    </subcellularLocation>
</comment>
<dbReference type="SUPFAM" id="SSF53448">
    <property type="entry name" value="Nucleotide-diphospho-sugar transferases"/>
    <property type="match status" value="1"/>
</dbReference>
<evidence type="ECO:0000313" key="8">
    <source>
        <dbReference type="EMBL" id="SLN38517.1"/>
    </source>
</evidence>
<dbReference type="OrthoDB" id="8416156at2"/>
<dbReference type="PANTHER" id="PTHR43646">
    <property type="entry name" value="GLYCOSYLTRANSFERASE"/>
    <property type="match status" value="1"/>
</dbReference>
<evidence type="ECO:0000256" key="6">
    <source>
        <dbReference type="SAM" id="Phobius"/>
    </source>
</evidence>
<dbReference type="EMBL" id="FWFU01000002">
    <property type="protein sequence ID" value="SLN38517.1"/>
    <property type="molecule type" value="Genomic_DNA"/>
</dbReference>
<dbReference type="RefSeq" id="WP_085817607.1">
    <property type="nucleotide sequence ID" value="NZ_FWFU01000002.1"/>
</dbReference>
<dbReference type="AlphaFoldDB" id="A0A1X6Z2F6"/>
<evidence type="ECO:0000256" key="4">
    <source>
        <dbReference type="ARBA" id="ARBA00022679"/>
    </source>
</evidence>
<accession>A0A1X6Z2F6</accession>
<dbReference type="GO" id="GO:0016757">
    <property type="term" value="F:glycosyltransferase activity"/>
    <property type="evidence" value="ECO:0007669"/>
    <property type="project" value="UniProtKB-KW"/>
</dbReference>
<dbReference type="PANTHER" id="PTHR43646:SF2">
    <property type="entry name" value="GLYCOSYLTRANSFERASE 2-LIKE DOMAIN-CONTAINING PROTEIN"/>
    <property type="match status" value="1"/>
</dbReference>
<dbReference type="InterPro" id="IPR001173">
    <property type="entry name" value="Glyco_trans_2-like"/>
</dbReference>
<dbReference type="InterPro" id="IPR029044">
    <property type="entry name" value="Nucleotide-diphossugar_trans"/>
</dbReference>
<keyword evidence="3" id="KW-0328">Glycosyltransferase</keyword>
<evidence type="ECO:0000313" key="9">
    <source>
        <dbReference type="Proteomes" id="UP000193207"/>
    </source>
</evidence>
<dbReference type="Gene3D" id="3.90.550.10">
    <property type="entry name" value="Spore Coat Polysaccharide Biosynthesis Protein SpsA, Chain A"/>
    <property type="match status" value="1"/>
</dbReference>
<gene>
    <name evidence="8" type="ORF">ROH8110_02030</name>
</gene>
<dbReference type="GO" id="GO:0005886">
    <property type="term" value="C:plasma membrane"/>
    <property type="evidence" value="ECO:0007669"/>
    <property type="project" value="UniProtKB-SubCell"/>
</dbReference>
<evidence type="ECO:0000256" key="2">
    <source>
        <dbReference type="ARBA" id="ARBA00022475"/>
    </source>
</evidence>
<evidence type="ECO:0000256" key="5">
    <source>
        <dbReference type="ARBA" id="ARBA00023136"/>
    </source>
</evidence>
<organism evidence="8 9">
    <name type="scientific">Roseovarius halotolerans</name>
    <dbReference type="NCBI Taxonomy" id="505353"/>
    <lineage>
        <taxon>Bacteria</taxon>
        <taxon>Pseudomonadati</taxon>
        <taxon>Pseudomonadota</taxon>
        <taxon>Alphaproteobacteria</taxon>
        <taxon>Rhodobacterales</taxon>
        <taxon>Roseobacteraceae</taxon>
        <taxon>Roseovarius</taxon>
    </lineage>
</organism>
<keyword evidence="6" id="KW-1133">Transmembrane helix</keyword>
<dbReference type="CDD" id="cd00761">
    <property type="entry name" value="Glyco_tranf_GTA_type"/>
    <property type="match status" value="1"/>
</dbReference>
<dbReference type="Proteomes" id="UP000193207">
    <property type="component" value="Unassembled WGS sequence"/>
</dbReference>
<keyword evidence="5 6" id="KW-0472">Membrane</keyword>
<evidence type="ECO:0000256" key="1">
    <source>
        <dbReference type="ARBA" id="ARBA00004236"/>
    </source>
</evidence>
<feature type="domain" description="Glycosyltransferase 2-like" evidence="7">
    <location>
        <begin position="10"/>
        <end position="131"/>
    </location>
</feature>
<feature type="transmembrane region" description="Helical" evidence="6">
    <location>
        <begin position="242"/>
        <end position="271"/>
    </location>
</feature>
<dbReference type="Pfam" id="PF00535">
    <property type="entry name" value="Glycos_transf_2"/>
    <property type="match status" value="1"/>
</dbReference>
<reference evidence="8 9" key="1">
    <citation type="submission" date="2017-03" db="EMBL/GenBank/DDBJ databases">
        <authorList>
            <person name="Afonso C.L."/>
            <person name="Miller P.J."/>
            <person name="Scott M.A."/>
            <person name="Spackman E."/>
            <person name="Goraichik I."/>
            <person name="Dimitrov K.M."/>
            <person name="Suarez D.L."/>
            <person name="Swayne D.E."/>
        </authorList>
    </citation>
    <scope>NUCLEOTIDE SEQUENCE [LARGE SCALE GENOMIC DNA]</scope>
    <source>
        <strain evidence="8 9">CECT 8110</strain>
    </source>
</reference>
<protein>
    <submittedName>
        <fullName evidence="8">Glycosyl transferase family 2</fullName>
    </submittedName>
</protein>